<accession>A0A7X0NX40</accession>
<dbReference type="InterPro" id="IPR029261">
    <property type="entry name" value="Transposase_Znf"/>
</dbReference>
<organism evidence="2 3">
    <name type="scientific">Nonomuraea rubra</name>
    <dbReference type="NCBI Taxonomy" id="46180"/>
    <lineage>
        <taxon>Bacteria</taxon>
        <taxon>Bacillati</taxon>
        <taxon>Actinomycetota</taxon>
        <taxon>Actinomycetes</taxon>
        <taxon>Streptosporangiales</taxon>
        <taxon>Streptosporangiaceae</taxon>
        <taxon>Nonomuraea</taxon>
    </lineage>
</organism>
<proteinExistence type="predicted"/>
<dbReference type="InterPro" id="IPR002560">
    <property type="entry name" value="Transposase_DDE"/>
</dbReference>
<dbReference type="PROSITE" id="PS50531">
    <property type="entry name" value="HTH_IS21"/>
    <property type="match status" value="1"/>
</dbReference>
<sequence>MLKIDDLVGVVFAGLSALVIEAVEDEDDLIRVMARTRDEPVPCPVCGALSGRVHGYVSRTVTDVPVDGRRVVVSLQVRRLVCPAWGCPRQTFREQVPGLLERYQRRTSRLTGQLGAVVKELAGRAGARLSAVLAVTISRSTALRLSARLPLPALRIPRVLGVDDFALKRRHRYATILIDAETGERIDVLPGRGADVLETWLRSHPGVEIVCRDGSGAYGEAVRRALPDAVQVGDRWHLWANFCDKTLAEVRSHSACWATVNPSRPAGVHEQTTRERWQKIHDLLERGVGLLECARRLNLSLNTVKRYARTHKPEALRRAPRYRPTLVDPYRDHLRERRAADPAVAVQQLFREIKELGYTGSLNLLYRYITQGRAEGERPVITPRRLARLLLTHPDRLRDSDTQLVQELTAACPELAELARHVRSFAELLTPADGNDAKLTAWITTLRAADLPHLHGFANGIELDRDAVNAALTLPHHNGRTEGVNTRTKRIMRQMHGRAGFDLLRHRILLP</sequence>
<dbReference type="InterPro" id="IPR047951">
    <property type="entry name" value="Transpos_ISL3"/>
</dbReference>
<dbReference type="Pfam" id="PF01610">
    <property type="entry name" value="DDE_Tnp_ISL3"/>
    <property type="match status" value="2"/>
</dbReference>
<dbReference type="EMBL" id="JACHMI010000001">
    <property type="protein sequence ID" value="MBB6551244.1"/>
    <property type="molecule type" value="Genomic_DNA"/>
</dbReference>
<dbReference type="InterPro" id="IPR017894">
    <property type="entry name" value="HTH_IS21_transposase_type"/>
</dbReference>
<comment type="caution">
    <text evidence="2">The sequence shown here is derived from an EMBL/GenBank/DDBJ whole genome shotgun (WGS) entry which is preliminary data.</text>
</comment>
<dbReference type="PANTHER" id="PTHR33498:SF1">
    <property type="entry name" value="TRANSPOSASE FOR INSERTION SEQUENCE ELEMENT IS1557"/>
    <property type="match status" value="1"/>
</dbReference>
<dbReference type="NCBIfam" id="NF033550">
    <property type="entry name" value="transpos_ISL3"/>
    <property type="match status" value="1"/>
</dbReference>
<keyword evidence="3" id="KW-1185">Reference proteome</keyword>
<evidence type="ECO:0000313" key="3">
    <source>
        <dbReference type="Proteomes" id="UP000565579"/>
    </source>
</evidence>
<dbReference type="RefSeq" id="WP_185105363.1">
    <property type="nucleotide sequence ID" value="NZ_BAAAXY010000010.1"/>
</dbReference>
<name>A0A7X0NX40_9ACTN</name>
<dbReference type="AlphaFoldDB" id="A0A7X0NX40"/>
<dbReference type="PANTHER" id="PTHR33498">
    <property type="entry name" value="TRANSPOSASE FOR INSERTION SEQUENCE ELEMENT IS1557"/>
    <property type="match status" value="1"/>
</dbReference>
<feature type="domain" description="HTH IS21-type" evidence="1">
    <location>
        <begin position="275"/>
        <end position="338"/>
    </location>
</feature>
<dbReference type="Proteomes" id="UP000565579">
    <property type="component" value="Unassembled WGS sequence"/>
</dbReference>
<dbReference type="Pfam" id="PF14690">
    <property type="entry name" value="Zn_ribbon_ISL3"/>
    <property type="match status" value="1"/>
</dbReference>
<protein>
    <submittedName>
        <fullName evidence="2">Transposase</fullName>
    </submittedName>
</protein>
<evidence type="ECO:0000313" key="2">
    <source>
        <dbReference type="EMBL" id="MBB6551244.1"/>
    </source>
</evidence>
<evidence type="ECO:0000259" key="1">
    <source>
        <dbReference type="PROSITE" id="PS50531"/>
    </source>
</evidence>
<gene>
    <name evidence="2" type="ORF">HD593_006039</name>
</gene>
<reference evidence="2 3" key="1">
    <citation type="submission" date="2020-08" db="EMBL/GenBank/DDBJ databases">
        <title>Sequencing the genomes of 1000 actinobacteria strains.</title>
        <authorList>
            <person name="Klenk H.-P."/>
        </authorList>
    </citation>
    <scope>NUCLEOTIDE SEQUENCE [LARGE SCALE GENOMIC DNA]</scope>
    <source>
        <strain evidence="2 3">DSM 43768</strain>
    </source>
</reference>